<keyword evidence="6" id="KW-1185">Reference proteome</keyword>
<keyword evidence="2" id="KW-1133">Transmembrane helix</keyword>
<name>E3NCA5_CAERE</name>
<evidence type="ECO:0000256" key="2">
    <source>
        <dbReference type="SAM" id="Phobius"/>
    </source>
</evidence>
<feature type="region of interest" description="Disordered" evidence="1">
    <location>
        <begin position="829"/>
        <end position="863"/>
    </location>
</feature>
<evidence type="ECO:0000313" key="5">
    <source>
        <dbReference type="EMBL" id="EFO92711.1"/>
    </source>
</evidence>
<dbReference type="HOGENOM" id="CLU_002807_0_0_1"/>
<dbReference type="Gene3D" id="3.90.190.10">
    <property type="entry name" value="Protein tyrosine phosphatase superfamily"/>
    <property type="match status" value="1"/>
</dbReference>
<evidence type="ECO:0000313" key="6">
    <source>
        <dbReference type="Proteomes" id="UP000008281"/>
    </source>
</evidence>
<dbReference type="PANTHER" id="PTHR32525">
    <property type="entry name" value="PROTEIN-TYROSINE-PHOSPHATASE"/>
    <property type="match status" value="1"/>
</dbReference>
<dbReference type="GO" id="GO:0004725">
    <property type="term" value="F:protein tyrosine phosphatase activity"/>
    <property type="evidence" value="ECO:0007669"/>
    <property type="project" value="InterPro"/>
</dbReference>
<dbReference type="AlphaFoldDB" id="E3NCA5"/>
<dbReference type="InterPro" id="IPR003125">
    <property type="entry name" value="WSN"/>
</dbReference>
<dbReference type="InterPro" id="IPR003595">
    <property type="entry name" value="Tyr_Pase_cat"/>
</dbReference>
<dbReference type="PROSITE" id="PS50056">
    <property type="entry name" value="TYR_PHOSPHATASE_2"/>
    <property type="match status" value="1"/>
</dbReference>
<sequence>MVICGLLLVHSDCAPLNHPPYSNNNSHVPSYLDAFKELITQHVYGTGADNNSSDSIKNDDLFDLKSSRDFMRAKRNAPTPDKLKELIDKSSTLARISDGIALQSGLMDGSIKIEDAVGELLNFGTLKVSDVVGFNVDSVKELTGKLKQLPTSLDKSTEELEKTAIGWNKLRKKSESVKGVDDLPQKDAYFKALENYESNFNFDVYEEADTALNEIISSLERIEKLKIPDKPELQALKNIHSSHFNTIPGFFGTAIGKLQDAQATINIFTSNKILVDSHSAFAPFGTMIELINIRSKLKSPGAQKIHTALGNKFQQLTDLISKPIDLEIKSLSSLIDSRTIPGFNKQIYTSGFHNGVTDLKKLALEIRDPWIEEFTDNAISTSRLTDGIQTLLNVKDQLLDIDAKLKPVSTNNNPTSMAYLKNVMQEVSKMPQKSAELVNMFPELVTCISKASSLGPDHYADGQKVIEKILAVGKVFAELAAAVKRINIDQHQKDMNAFIKFLGFKNIKDEDSSAPEIPGLMKKIKTTDTLKKFKELIASIKNGFKIDKSALNTTADEIIADQTTIDTTGFKEEGKMHECLQKLKDKFEKLEKAIGLTRKLSGIDSATIQNVENLASTVASVKNELTSIGSIPDSMKKDVKEITTEINKWPESLKSSGEIGQSVALLSHANDFKMLVSSRDLDEFDAPVQTQITAIKDGNEQDKIKTLWGDHKKFVSDLQESSNQIDTIGTSLKLAEIKTFEDYGTAMKTSLETMKDVKIDVKTKIEALDALIPLTKAPAELEKIKKTLQHLGSLDLAFSSHTSHFQKVPNALKSLYDFLVTFSIEPTQAPPPRSGNAPLTGRPPVYSGSNGGSSGGYDEKSEEREASHERIGLGVVIGVLLLLFIILTCYKYFTKRFIKKQLREWIKAQRYPSAPTAHRHHDTCLKTIVIETEKFREEMQKQSHDYLPERKHRNPGILCNPETALHKLKKDGEKMPIHANLVKSKNGKRFIACQAPTDKSKDHDDTTEDFWHMVVKERCDNVVMLCQCVESKSIKSAQYYPVAVDKPKTCGRYEISLLAEPGIFMEFKDIIVRRMLIRDTTNKLRKRTINHYQHVGWGDQKCPPKGKHEALYQLMKKLESKWIPARFQSPVVVHCSSGIGRTMTFIGIHTVSEDVIHDASGPWANRITMLRDARWHAIQTTRQSYWLQMAVAHKLNWDYKLGMDEDLKEQQAMFYAMAFQEQVTPELAAERQMEKDKKAEAAAKGEKYNTTQKASPILGQVVLY</sequence>
<dbReference type="PANTHER" id="PTHR32525:SF1">
    <property type="entry name" value="DOMAIN OF UNKNOWN FUNCTION WSN DOMAIN-CONTAINING PROTEIN-RELATED"/>
    <property type="match status" value="1"/>
</dbReference>
<dbReference type="EMBL" id="DS268594">
    <property type="protein sequence ID" value="EFO92711.1"/>
    <property type="molecule type" value="Genomic_DNA"/>
</dbReference>
<evidence type="ECO:0000259" key="3">
    <source>
        <dbReference type="PROSITE" id="PS50055"/>
    </source>
</evidence>
<dbReference type="OMA" id="QSYWLQM"/>
<feature type="transmembrane region" description="Helical" evidence="2">
    <location>
        <begin position="871"/>
        <end position="893"/>
    </location>
</feature>
<organism evidence="6">
    <name type="scientific">Caenorhabditis remanei</name>
    <name type="common">Caenorhabditis vulgaris</name>
    <dbReference type="NCBI Taxonomy" id="31234"/>
    <lineage>
        <taxon>Eukaryota</taxon>
        <taxon>Metazoa</taxon>
        <taxon>Ecdysozoa</taxon>
        <taxon>Nematoda</taxon>
        <taxon>Chromadorea</taxon>
        <taxon>Rhabditida</taxon>
        <taxon>Rhabditina</taxon>
        <taxon>Rhabditomorpha</taxon>
        <taxon>Rhabditoidea</taxon>
        <taxon>Rhabditidae</taxon>
        <taxon>Peloderinae</taxon>
        <taxon>Caenorhabditis</taxon>
    </lineage>
</organism>
<dbReference type="OrthoDB" id="5834975at2759"/>
<keyword evidence="2" id="KW-0812">Transmembrane</keyword>
<evidence type="ECO:0000259" key="4">
    <source>
        <dbReference type="PROSITE" id="PS50056"/>
    </source>
</evidence>
<dbReference type="Pfam" id="PF00102">
    <property type="entry name" value="Y_phosphatase"/>
    <property type="match status" value="1"/>
</dbReference>
<keyword evidence="2" id="KW-0472">Membrane</keyword>
<dbReference type="InterPro" id="IPR000387">
    <property type="entry name" value="Tyr_Pase_dom"/>
</dbReference>
<protein>
    <recommendedName>
        <fullName evidence="7">Tyrosine-protein phosphatase domain-containing protein</fullName>
    </recommendedName>
</protein>
<dbReference type="InterPro" id="IPR029021">
    <property type="entry name" value="Prot-tyrosine_phosphatase-like"/>
</dbReference>
<dbReference type="SMART" id="SM00404">
    <property type="entry name" value="PTPc_motif"/>
    <property type="match status" value="1"/>
</dbReference>
<reference evidence="5" key="1">
    <citation type="submission" date="2007-07" db="EMBL/GenBank/DDBJ databases">
        <title>PCAP assembly of the Caenorhabditis remanei genome.</title>
        <authorList>
            <consortium name="The Caenorhabditis remanei Sequencing Consortium"/>
            <person name="Wilson R.K."/>
        </authorList>
    </citation>
    <scope>NUCLEOTIDE SEQUENCE [LARGE SCALE GENOMIC DNA]</scope>
    <source>
        <strain evidence="5">PB4641</strain>
    </source>
</reference>
<dbReference type="Proteomes" id="UP000008281">
    <property type="component" value="Unassembled WGS sequence"/>
</dbReference>
<accession>E3NCA5</accession>
<gene>
    <name evidence="5" type="ORF">CRE_15714</name>
</gene>
<dbReference type="PRINTS" id="PR00700">
    <property type="entry name" value="PRTYPHPHTASE"/>
</dbReference>
<evidence type="ECO:0008006" key="7">
    <source>
        <dbReference type="Google" id="ProtNLM"/>
    </source>
</evidence>
<evidence type="ECO:0000256" key="1">
    <source>
        <dbReference type="SAM" id="MobiDB-lite"/>
    </source>
</evidence>
<proteinExistence type="predicted"/>
<dbReference type="CDD" id="cd00047">
    <property type="entry name" value="PTPc"/>
    <property type="match status" value="1"/>
</dbReference>
<dbReference type="SMART" id="SM00453">
    <property type="entry name" value="WSN"/>
    <property type="match status" value="1"/>
</dbReference>
<feature type="domain" description="Tyrosine specific protein phosphatases" evidence="4">
    <location>
        <begin position="1109"/>
        <end position="1185"/>
    </location>
</feature>
<dbReference type="InterPro" id="IPR000242">
    <property type="entry name" value="PTP_cat"/>
</dbReference>
<dbReference type="SMART" id="SM00194">
    <property type="entry name" value="PTPc"/>
    <property type="match status" value="1"/>
</dbReference>
<dbReference type="eggNOG" id="ENOG502RT8T">
    <property type="taxonomic scope" value="Eukaryota"/>
</dbReference>
<dbReference type="SUPFAM" id="SSF52799">
    <property type="entry name" value="(Phosphotyrosine protein) phosphatases II"/>
    <property type="match status" value="1"/>
</dbReference>
<dbReference type="Pfam" id="PF02206">
    <property type="entry name" value="WSN"/>
    <property type="match status" value="1"/>
</dbReference>
<feature type="domain" description="Tyrosine-protein phosphatase" evidence="3">
    <location>
        <begin position="951"/>
        <end position="1194"/>
    </location>
</feature>
<dbReference type="InParanoid" id="E3NCA5"/>
<dbReference type="PROSITE" id="PS50055">
    <property type="entry name" value="TYR_PHOSPHATASE_PTP"/>
    <property type="match status" value="1"/>
</dbReference>